<dbReference type="Pfam" id="PF06439">
    <property type="entry name" value="3keto-disac_hyd"/>
    <property type="match status" value="1"/>
</dbReference>
<feature type="chain" id="PRO_5026951332" evidence="2">
    <location>
        <begin position="21"/>
        <end position="816"/>
    </location>
</feature>
<dbReference type="Pfam" id="PF03009">
    <property type="entry name" value="GDPD"/>
    <property type="match status" value="1"/>
</dbReference>
<dbReference type="PANTHER" id="PTHR46211:SF14">
    <property type="entry name" value="GLYCEROPHOSPHODIESTER PHOSPHODIESTERASE"/>
    <property type="match status" value="1"/>
</dbReference>
<sequence length="816" mass="86123">MNQSKTVAAALLAISLAACGGDNNHASPAPTDPTTPTLPTPETPAPETPTPETPTPEEPTPETPAPVAEVYIDESFDGLTALPAGWSAPAGNRGTVSVRDGSLIIDGRAHSSEMTAVVLPASLQALSNYRIDAQFTIESPNNATRWASVMYRTSGADNARPYDPYYQFAVRVTATASNGTEFAQRKNGQWLVTGTKAFSENIDPAKTYTATVIVHGNRVRQYLDNMLTHDMTLDEAMAKGGVGLQTTGAIMRVDSIKVTQQLTALPDVSKVIAVQDTGTPASMAPTLVQPMSAQTQLAGSGASNALFVIDSSLNLRSESGESLASLAHYFAQADRNTIPVLRIADSATVTALAQFARSNNDLGDVTLLSDNVELLASARRAIPAVRTAVDFSGVSILGNTTQDILQVVSATNRAKAKIAVLPAAMTNRTTVAHLQRLLLTPWAKSTATTPAAAAEVLTTGVNGVIAANAGVYSAVLKQLPANTLLRKPLVTGHRGMPGTTDENTLEGARAAVAAGADAVENDIYMTTDRHLVIMHDDTVTRTTNGTGRIEDMTLAQVKQLKTKPSGLSVPTLQEFFAEFKGRNVSHFIELKSTTAGIVPLLKEELEKAGVRDQVVAISFSGDQLNRMAETLPEISTGFLNSSADAGDVAVNLRNILNGTQLYSSTYNPSFAGLTQATMEAGKHRGTTFWPWTINTENDFYRFYSYGTHGITTDHAYWAKDFPVAISTAATASATIGSPFAAAVDLTTQVGTLSSAFSNQMVVLDGSPAHTVGSDGRVTFTAAGTATVLPGYTHKMGTGTYSYTIFAKPMTVQVGAQ</sequence>
<dbReference type="AlphaFoldDB" id="A0A6N1X117"/>
<dbReference type="GO" id="GO:0008081">
    <property type="term" value="F:phosphoric diester hydrolase activity"/>
    <property type="evidence" value="ECO:0007669"/>
    <property type="project" value="InterPro"/>
</dbReference>
<keyword evidence="5" id="KW-1185">Reference proteome</keyword>
<evidence type="ECO:0000259" key="3">
    <source>
        <dbReference type="PROSITE" id="PS51704"/>
    </source>
</evidence>
<protein>
    <submittedName>
        <fullName evidence="4">DUF1080 domain-containing protein</fullName>
    </submittedName>
</protein>
<dbReference type="InterPro" id="IPR030395">
    <property type="entry name" value="GP_PDE_dom"/>
</dbReference>
<keyword evidence="2" id="KW-0732">Signal</keyword>
<feature type="region of interest" description="Disordered" evidence="1">
    <location>
        <begin position="19"/>
        <end position="64"/>
    </location>
</feature>
<dbReference type="PANTHER" id="PTHR46211">
    <property type="entry name" value="GLYCEROPHOSPHORYL DIESTER PHOSPHODIESTERASE"/>
    <property type="match status" value="1"/>
</dbReference>
<dbReference type="SUPFAM" id="SSF51695">
    <property type="entry name" value="PLC-like phosphodiesterases"/>
    <property type="match status" value="1"/>
</dbReference>
<proteinExistence type="predicted"/>
<feature type="compositionally biased region" description="Pro residues" evidence="1">
    <location>
        <begin position="30"/>
        <end position="64"/>
    </location>
</feature>
<dbReference type="InterPro" id="IPR017946">
    <property type="entry name" value="PLC-like_Pdiesterase_TIM-brl"/>
</dbReference>
<dbReference type="Gene3D" id="2.60.120.560">
    <property type="entry name" value="Exo-inulinase, domain 1"/>
    <property type="match status" value="1"/>
</dbReference>
<dbReference type="RefSeq" id="WP_175502387.1">
    <property type="nucleotide sequence ID" value="NZ_CP054840.1"/>
</dbReference>
<evidence type="ECO:0000256" key="1">
    <source>
        <dbReference type="SAM" id="MobiDB-lite"/>
    </source>
</evidence>
<dbReference type="InterPro" id="IPR010496">
    <property type="entry name" value="AL/BT2_dom"/>
</dbReference>
<evidence type="ECO:0000313" key="5">
    <source>
        <dbReference type="Proteomes" id="UP000509579"/>
    </source>
</evidence>
<reference evidence="4 5" key="1">
    <citation type="submission" date="2020-06" db="EMBL/GenBank/DDBJ databases">
        <title>Acidovorax antarctica sp. nov., isolated from Corinth ice sheet soil, Antarctic Fields Peninsula.</title>
        <authorList>
            <person name="Xu Q."/>
            <person name="Peng F."/>
        </authorList>
    </citation>
    <scope>NUCLEOTIDE SEQUENCE [LARGE SCALE GENOMIC DNA]</scope>
    <source>
        <strain evidence="4 5">16-35-5</strain>
    </source>
</reference>
<dbReference type="KEGG" id="aant:HUK68_00290"/>
<feature type="domain" description="GP-PDE" evidence="3">
    <location>
        <begin position="488"/>
        <end position="722"/>
    </location>
</feature>
<dbReference type="EMBL" id="CP054840">
    <property type="protein sequence ID" value="QKV51450.1"/>
    <property type="molecule type" value="Genomic_DNA"/>
</dbReference>
<evidence type="ECO:0000313" key="4">
    <source>
        <dbReference type="EMBL" id="QKV51450.1"/>
    </source>
</evidence>
<dbReference type="PROSITE" id="PS51704">
    <property type="entry name" value="GP_PDE"/>
    <property type="match status" value="1"/>
</dbReference>
<organism evidence="4 5">
    <name type="scientific">Comamonas antarctica</name>
    <dbReference type="NCBI Taxonomy" id="2743470"/>
    <lineage>
        <taxon>Bacteria</taxon>
        <taxon>Pseudomonadati</taxon>
        <taxon>Pseudomonadota</taxon>
        <taxon>Betaproteobacteria</taxon>
        <taxon>Burkholderiales</taxon>
        <taxon>Comamonadaceae</taxon>
        <taxon>Comamonas</taxon>
    </lineage>
</organism>
<evidence type="ECO:0000256" key="2">
    <source>
        <dbReference type="SAM" id="SignalP"/>
    </source>
</evidence>
<dbReference type="Proteomes" id="UP000509579">
    <property type="component" value="Chromosome"/>
</dbReference>
<accession>A0A6N1X117</accession>
<dbReference type="PROSITE" id="PS51257">
    <property type="entry name" value="PROKAR_LIPOPROTEIN"/>
    <property type="match status" value="1"/>
</dbReference>
<gene>
    <name evidence="4" type="ORF">HUK68_00290</name>
</gene>
<dbReference type="Gene3D" id="3.20.20.190">
    <property type="entry name" value="Phosphatidylinositol (PI) phosphodiesterase"/>
    <property type="match status" value="1"/>
</dbReference>
<dbReference type="GO" id="GO:0006629">
    <property type="term" value="P:lipid metabolic process"/>
    <property type="evidence" value="ECO:0007669"/>
    <property type="project" value="InterPro"/>
</dbReference>
<name>A0A6N1X117_9BURK</name>
<feature type="signal peptide" evidence="2">
    <location>
        <begin position="1"/>
        <end position="20"/>
    </location>
</feature>